<evidence type="ECO:0000313" key="2">
    <source>
        <dbReference type="EMBL" id="MBY8821587.1"/>
    </source>
</evidence>
<reference evidence="2 3" key="1">
    <citation type="submission" date="2021-08" db="EMBL/GenBank/DDBJ databases">
        <authorList>
            <person name="Tuo L."/>
        </authorList>
    </citation>
    <scope>NUCLEOTIDE SEQUENCE [LARGE SCALE GENOMIC DNA]</scope>
    <source>
        <strain evidence="2 3">JCM 31229</strain>
    </source>
</reference>
<keyword evidence="1" id="KW-0812">Transmembrane</keyword>
<protein>
    <submittedName>
        <fullName evidence="2">Uncharacterized protein</fullName>
    </submittedName>
</protein>
<dbReference type="Proteomes" id="UP000706039">
    <property type="component" value="Unassembled WGS sequence"/>
</dbReference>
<evidence type="ECO:0000313" key="3">
    <source>
        <dbReference type="Proteomes" id="UP000706039"/>
    </source>
</evidence>
<name>A0ABS7PJW8_9SPHN</name>
<feature type="transmembrane region" description="Helical" evidence="1">
    <location>
        <begin position="35"/>
        <end position="55"/>
    </location>
</feature>
<gene>
    <name evidence="2" type="ORF">K7G82_04740</name>
</gene>
<dbReference type="EMBL" id="JAINVV010000003">
    <property type="protein sequence ID" value="MBY8821587.1"/>
    <property type="molecule type" value="Genomic_DNA"/>
</dbReference>
<accession>A0ABS7PJW8</accession>
<dbReference type="RefSeq" id="WP_222988693.1">
    <property type="nucleotide sequence ID" value="NZ_JAINVV010000003.1"/>
</dbReference>
<sequence length="121" mass="12669">MAGSDARAGSTRGATMTTWLAALLALPFIAPDLAWLVGLHPGLFAFLAWAALCVAAVLRGWLFGWAILCALPMIVVAPDWLFGPIDPGDAFHPWGSIGMFAGAAIVIAATALLALLRVRRS</sequence>
<evidence type="ECO:0000256" key="1">
    <source>
        <dbReference type="SAM" id="Phobius"/>
    </source>
</evidence>
<proteinExistence type="predicted"/>
<organism evidence="2 3">
    <name type="scientific">Sphingomonas colocasiae</name>
    <dbReference type="NCBI Taxonomy" id="1848973"/>
    <lineage>
        <taxon>Bacteria</taxon>
        <taxon>Pseudomonadati</taxon>
        <taxon>Pseudomonadota</taxon>
        <taxon>Alphaproteobacteria</taxon>
        <taxon>Sphingomonadales</taxon>
        <taxon>Sphingomonadaceae</taxon>
        <taxon>Sphingomonas</taxon>
    </lineage>
</organism>
<feature type="transmembrane region" description="Helical" evidence="1">
    <location>
        <begin position="62"/>
        <end position="82"/>
    </location>
</feature>
<keyword evidence="1" id="KW-1133">Transmembrane helix</keyword>
<comment type="caution">
    <text evidence="2">The sequence shown here is derived from an EMBL/GenBank/DDBJ whole genome shotgun (WGS) entry which is preliminary data.</text>
</comment>
<feature type="transmembrane region" description="Helical" evidence="1">
    <location>
        <begin position="12"/>
        <end position="29"/>
    </location>
</feature>
<keyword evidence="1" id="KW-0472">Membrane</keyword>
<feature type="transmembrane region" description="Helical" evidence="1">
    <location>
        <begin position="94"/>
        <end position="116"/>
    </location>
</feature>
<keyword evidence="3" id="KW-1185">Reference proteome</keyword>